<sequence>MKFNIEVDTTPEEVRRLMGLPDLSEVHEVYLEKLKNVADKGLTPDMVQGMIRNWVPMGDQSMDFIKSLMGGLAGGGLGGKDKK</sequence>
<dbReference type="EMBL" id="QRGP01000002">
    <property type="protein sequence ID" value="RDV02501.1"/>
    <property type="molecule type" value="Genomic_DNA"/>
</dbReference>
<evidence type="ECO:0000313" key="1">
    <source>
        <dbReference type="EMBL" id="RDV02501.1"/>
    </source>
</evidence>
<organism evidence="1 2">
    <name type="scientific">Sphingorhabdus pulchriflava</name>
    <dbReference type="NCBI Taxonomy" id="2292257"/>
    <lineage>
        <taxon>Bacteria</taxon>
        <taxon>Pseudomonadati</taxon>
        <taxon>Pseudomonadota</taxon>
        <taxon>Alphaproteobacteria</taxon>
        <taxon>Sphingomonadales</taxon>
        <taxon>Sphingomonadaceae</taxon>
        <taxon>Sphingorhabdus</taxon>
    </lineage>
</organism>
<dbReference type="Pfam" id="PF20099">
    <property type="entry name" value="DUF6489"/>
    <property type="match status" value="1"/>
</dbReference>
<gene>
    <name evidence="1" type="ORF">DXH95_11025</name>
</gene>
<reference evidence="2" key="1">
    <citation type="submission" date="2018-08" db="EMBL/GenBank/DDBJ databases">
        <authorList>
            <person name="Kim S.-J."/>
            <person name="Jung G.-Y."/>
        </authorList>
    </citation>
    <scope>NUCLEOTIDE SEQUENCE [LARGE SCALE GENOMIC DNA]</scope>
    <source>
        <strain evidence="2">GY_G</strain>
    </source>
</reference>
<name>A0A371B509_9SPHN</name>
<dbReference type="Proteomes" id="UP000263833">
    <property type="component" value="Unassembled WGS sequence"/>
</dbReference>
<keyword evidence="2" id="KW-1185">Reference proteome</keyword>
<evidence type="ECO:0000313" key="2">
    <source>
        <dbReference type="Proteomes" id="UP000263833"/>
    </source>
</evidence>
<dbReference type="OrthoDB" id="5740990at2"/>
<dbReference type="InterPro" id="IPR045502">
    <property type="entry name" value="DUF6489"/>
</dbReference>
<protein>
    <submittedName>
        <fullName evidence="1">Uncharacterized protein</fullName>
    </submittedName>
</protein>
<comment type="caution">
    <text evidence="1">The sequence shown here is derived from an EMBL/GenBank/DDBJ whole genome shotgun (WGS) entry which is preliminary data.</text>
</comment>
<dbReference type="AlphaFoldDB" id="A0A371B509"/>
<dbReference type="RefSeq" id="WP_115549607.1">
    <property type="nucleotide sequence ID" value="NZ_QRGP01000002.1"/>
</dbReference>
<accession>A0A371B509</accession>
<proteinExistence type="predicted"/>